<dbReference type="Gramene" id="OB04G13610.1">
    <property type="protein sequence ID" value="OB04G13610.1"/>
    <property type="gene ID" value="OB04G13610"/>
</dbReference>
<keyword evidence="4" id="KW-0521">NADP</keyword>
<feature type="compositionally biased region" description="Polar residues" evidence="7">
    <location>
        <begin position="443"/>
        <end position="455"/>
    </location>
</feature>
<evidence type="ECO:0000256" key="3">
    <source>
        <dbReference type="ARBA" id="ARBA00022827"/>
    </source>
</evidence>
<dbReference type="SUPFAM" id="SSF51905">
    <property type="entry name" value="FAD/NAD(P)-binding domain"/>
    <property type="match status" value="2"/>
</dbReference>
<sequence>MEKKRVVIVGAGVSGLAACKHLLERGCRPVVLEADTVLGGVWARTPECTALQTPRPMYQYSDFPWPETTHKADFVILCIGRFSGVPNIPTFPTGKGPEVFDGQVIHSMDYSKMGINNSKEMIKGKRVTIVGYLKSALDIAAECAEANGTDHPCTMVVRTKHWIIPDYYAWGVHISKLYMNRFSELLIHKPGEGLLLSILATILTPLRWVFSKFAESYYSIPMKKYDMVPDHSLFKALVACLVAITPKDHYKRLEEGSIVIKKSKTFSFCKEGVVVEGESLPIKSDIVIFGTGFRGDQKIKNMFTSEYFQSIAVGSTSTTVPLYRECIHPKIPQLAIIGYSESLANLYTTELRAKWLAHFMDGGFRLPSIAAMQNDVLEWEKFMKRYSPGYFRRSCIGILHIWYNDQLCRDMGCNPRRKKGFWSDLFEETIQKNSENRKKQRTQHVTGSKSFSQTSYEKRDKETGEMPNILGLWQATNMRDGQWSNTASEDVYPEKKKVIGHFKQSAMKGFDSKKKNEMQGLKCKKNCVRKKKCSRRCAQNGYWANNSIVTTAVTQNHMTQQYKTKAFKAALVRALFGNSNSQGTTSNAQKTISSHCVRDAANNLVRSHIDQVTI</sequence>
<evidence type="ECO:0000256" key="4">
    <source>
        <dbReference type="ARBA" id="ARBA00022857"/>
    </source>
</evidence>
<dbReference type="AlphaFoldDB" id="J3LW36"/>
<dbReference type="EC" id="1.-.-.-" evidence="6"/>
<comment type="similarity">
    <text evidence="1 6">Belongs to the FMO family.</text>
</comment>
<dbReference type="InterPro" id="IPR000960">
    <property type="entry name" value="Flavin_mOase"/>
</dbReference>
<reference evidence="8" key="1">
    <citation type="journal article" date="2013" name="Nat. Commun.">
        <title>Whole-genome sequencing of Oryza brachyantha reveals mechanisms underlying Oryza genome evolution.</title>
        <authorList>
            <person name="Chen J."/>
            <person name="Huang Q."/>
            <person name="Gao D."/>
            <person name="Wang J."/>
            <person name="Lang Y."/>
            <person name="Liu T."/>
            <person name="Li B."/>
            <person name="Bai Z."/>
            <person name="Luis Goicoechea J."/>
            <person name="Liang C."/>
            <person name="Chen C."/>
            <person name="Zhang W."/>
            <person name="Sun S."/>
            <person name="Liao Y."/>
            <person name="Zhang X."/>
            <person name="Yang L."/>
            <person name="Song C."/>
            <person name="Wang M."/>
            <person name="Shi J."/>
            <person name="Liu G."/>
            <person name="Liu J."/>
            <person name="Zhou H."/>
            <person name="Zhou W."/>
            <person name="Yu Q."/>
            <person name="An N."/>
            <person name="Chen Y."/>
            <person name="Cai Q."/>
            <person name="Wang B."/>
            <person name="Liu B."/>
            <person name="Min J."/>
            <person name="Huang Y."/>
            <person name="Wu H."/>
            <person name="Li Z."/>
            <person name="Zhang Y."/>
            <person name="Yin Y."/>
            <person name="Song W."/>
            <person name="Jiang J."/>
            <person name="Jackson S.A."/>
            <person name="Wing R.A."/>
            <person name="Wang J."/>
            <person name="Chen M."/>
        </authorList>
    </citation>
    <scope>NUCLEOTIDE SEQUENCE [LARGE SCALE GENOMIC DNA]</scope>
    <source>
        <strain evidence="8">cv. IRGC 101232</strain>
    </source>
</reference>
<feature type="region of interest" description="Disordered" evidence="7">
    <location>
        <begin position="433"/>
        <end position="462"/>
    </location>
</feature>
<dbReference type="EnsemblPlants" id="OB04G13610.1">
    <property type="protein sequence ID" value="OB04G13610.1"/>
    <property type="gene ID" value="OB04G13610"/>
</dbReference>
<dbReference type="Gene3D" id="3.50.50.60">
    <property type="entry name" value="FAD/NAD(P)-binding domain"/>
    <property type="match status" value="3"/>
</dbReference>
<dbReference type="eggNOG" id="KOG1399">
    <property type="taxonomic scope" value="Eukaryota"/>
</dbReference>
<dbReference type="GO" id="GO:0050660">
    <property type="term" value="F:flavin adenine dinucleotide binding"/>
    <property type="evidence" value="ECO:0007669"/>
    <property type="project" value="InterPro"/>
</dbReference>
<dbReference type="PROSITE" id="PS51257">
    <property type="entry name" value="PROKAR_LIPOPROTEIN"/>
    <property type="match status" value="1"/>
</dbReference>
<dbReference type="InterPro" id="IPR036188">
    <property type="entry name" value="FAD/NAD-bd_sf"/>
</dbReference>
<dbReference type="GO" id="GO:0050661">
    <property type="term" value="F:NADP binding"/>
    <property type="evidence" value="ECO:0007669"/>
    <property type="project" value="InterPro"/>
</dbReference>
<accession>J3LW36</accession>
<evidence type="ECO:0000256" key="6">
    <source>
        <dbReference type="RuleBase" id="RU361177"/>
    </source>
</evidence>
<keyword evidence="3 6" id="KW-0274">FAD</keyword>
<dbReference type="InterPro" id="IPR004252">
    <property type="entry name" value="Probable_transposase_24"/>
</dbReference>
<dbReference type="PANTHER" id="PTHR23023">
    <property type="entry name" value="DIMETHYLANILINE MONOOXYGENASE"/>
    <property type="match status" value="1"/>
</dbReference>
<dbReference type="OMA" id="MAYLDAY"/>
<dbReference type="InterPro" id="IPR020946">
    <property type="entry name" value="Flavin_mOase-like"/>
</dbReference>
<evidence type="ECO:0000313" key="9">
    <source>
        <dbReference type="Proteomes" id="UP000006038"/>
    </source>
</evidence>
<comment type="cofactor">
    <cofactor evidence="6">
        <name>FAD</name>
        <dbReference type="ChEBI" id="CHEBI:57692"/>
    </cofactor>
</comment>
<dbReference type="FunFam" id="3.50.50.60:FF:000169">
    <property type="entry name" value="Flavin-containing monooxygenase"/>
    <property type="match status" value="1"/>
</dbReference>
<evidence type="ECO:0000256" key="2">
    <source>
        <dbReference type="ARBA" id="ARBA00022630"/>
    </source>
</evidence>
<dbReference type="Pfam" id="PF13450">
    <property type="entry name" value="NAD_binding_8"/>
    <property type="match status" value="1"/>
</dbReference>
<keyword evidence="6" id="KW-0503">Monooxygenase</keyword>
<keyword evidence="9" id="KW-1185">Reference proteome</keyword>
<reference evidence="8" key="2">
    <citation type="submission" date="2013-04" db="UniProtKB">
        <authorList>
            <consortium name="EnsemblPlants"/>
        </authorList>
    </citation>
    <scope>IDENTIFICATION</scope>
</reference>
<evidence type="ECO:0000256" key="1">
    <source>
        <dbReference type="ARBA" id="ARBA00009183"/>
    </source>
</evidence>
<dbReference type="Proteomes" id="UP000006038">
    <property type="component" value="Chromosome 4"/>
</dbReference>
<dbReference type="InterPro" id="IPR050346">
    <property type="entry name" value="FMO-like"/>
</dbReference>
<dbReference type="HOGENOM" id="CLU_006909_9_3_1"/>
<keyword evidence="5 6" id="KW-0560">Oxidoreductase</keyword>
<proteinExistence type="inferred from homology"/>
<dbReference type="Pfam" id="PF00743">
    <property type="entry name" value="FMO-like"/>
    <property type="match status" value="1"/>
</dbReference>
<evidence type="ECO:0000313" key="8">
    <source>
        <dbReference type="EnsemblPlants" id="OB04G13610.1"/>
    </source>
</evidence>
<dbReference type="GO" id="GO:0004499">
    <property type="term" value="F:N,N-dimethylaniline monooxygenase activity"/>
    <property type="evidence" value="ECO:0007669"/>
    <property type="project" value="InterPro"/>
</dbReference>
<evidence type="ECO:0000256" key="5">
    <source>
        <dbReference type="ARBA" id="ARBA00023002"/>
    </source>
</evidence>
<organism evidence="8">
    <name type="scientific">Oryza brachyantha</name>
    <name type="common">malo sina</name>
    <dbReference type="NCBI Taxonomy" id="4533"/>
    <lineage>
        <taxon>Eukaryota</taxon>
        <taxon>Viridiplantae</taxon>
        <taxon>Streptophyta</taxon>
        <taxon>Embryophyta</taxon>
        <taxon>Tracheophyta</taxon>
        <taxon>Spermatophyta</taxon>
        <taxon>Magnoliopsida</taxon>
        <taxon>Liliopsida</taxon>
        <taxon>Poales</taxon>
        <taxon>Poaceae</taxon>
        <taxon>BOP clade</taxon>
        <taxon>Oryzoideae</taxon>
        <taxon>Oryzeae</taxon>
        <taxon>Oryzinae</taxon>
        <taxon>Oryza</taxon>
    </lineage>
</organism>
<dbReference type="Pfam" id="PF03004">
    <property type="entry name" value="Transposase_24"/>
    <property type="match status" value="1"/>
</dbReference>
<evidence type="ECO:0000256" key="7">
    <source>
        <dbReference type="SAM" id="MobiDB-lite"/>
    </source>
</evidence>
<name>J3LW36_ORYBR</name>
<protein>
    <recommendedName>
        <fullName evidence="6">Flavin-containing monooxygenase</fullName>
        <ecNumber evidence="6">1.-.-.-</ecNumber>
    </recommendedName>
</protein>
<dbReference type="PRINTS" id="PR00370">
    <property type="entry name" value="FMOXYGENASE"/>
</dbReference>
<keyword evidence="2 6" id="KW-0285">Flavoprotein</keyword>